<accession>A0ACC1A5P6</accession>
<evidence type="ECO:0000313" key="2">
    <source>
        <dbReference type="Proteomes" id="UP001164250"/>
    </source>
</evidence>
<keyword evidence="2" id="KW-1185">Reference proteome</keyword>
<dbReference type="Proteomes" id="UP001164250">
    <property type="component" value="Chromosome 12"/>
</dbReference>
<gene>
    <name evidence="1" type="ORF">Patl1_10917</name>
</gene>
<sequence>MLPALLSLLCHLISVPPPHPHHTVVLLPPRHRPLVAQLHLMTKNLFWTSSASTLIKSKKKTKSNLNPFRVNPTVHKDSDLSGPVFLLPFS</sequence>
<evidence type="ECO:0000313" key="1">
    <source>
        <dbReference type="EMBL" id="KAJ0082578.1"/>
    </source>
</evidence>
<organism evidence="1 2">
    <name type="scientific">Pistacia atlantica</name>
    <dbReference type="NCBI Taxonomy" id="434234"/>
    <lineage>
        <taxon>Eukaryota</taxon>
        <taxon>Viridiplantae</taxon>
        <taxon>Streptophyta</taxon>
        <taxon>Embryophyta</taxon>
        <taxon>Tracheophyta</taxon>
        <taxon>Spermatophyta</taxon>
        <taxon>Magnoliopsida</taxon>
        <taxon>eudicotyledons</taxon>
        <taxon>Gunneridae</taxon>
        <taxon>Pentapetalae</taxon>
        <taxon>rosids</taxon>
        <taxon>malvids</taxon>
        <taxon>Sapindales</taxon>
        <taxon>Anacardiaceae</taxon>
        <taxon>Pistacia</taxon>
    </lineage>
</organism>
<name>A0ACC1A5P6_9ROSI</name>
<protein>
    <submittedName>
        <fullName evidence="1">Uncharacterized protein</fullName>
    </submittedName>
</protein>
<comment type="caution">
    <text evidence="1">The sequence shown here is derived from an EMBL/GenBank/DDBJ whole genome shotgun (WGS) entry which is preliminary data.</text>
</comment>
<proteinExistence type="predicted"/>
<dbReference type="EMBL" id="CM047908">
    <property type="protein sequence ID" value="KAJ0082578.1"/>
    <property type="molecule type" value="Genomic_DNA"/>
</dbReference>
<reference evidence="2" key="1">
    <citation type="journal article" date="2023" name="G3 (Bethesda)">
        <title>Genome assembly and association tests identify interacting loci associated with vigor, precocity, and sex in interspecific pistachio rootstocks.</title>
        <authorList>
            <person name="Palmer W."/>
            <person name="Jacygrad E."/>
            <person name="Sagayaradj S."/>
            <person name="Cavanaugh K."/>
            <person name="Han R."/>
            <person name="Bertier L."/>
            <person name="Beede B."/>
            <person name="Kafkas S."/>
            <person name="Golino D."/>
            <person name="Preece J."/>
            <person name="Michelmore R."/>
        </authorList>
    </citation>
    <scope>NUCLEOTIDE SEQUENCE [LARGE SCALE GENOMIC DNA]</scope>
</reference>